<evidence type="ECO:0000313" key="3">
    <source>
        <dbReference type="Proteomes" id="UP000199296"/>
    </source>
</evidence>
<organism evidence="2 3">
    <name type="scientific">Psychroflexus sediminis</name>
    <dbReference type="NCBI Taxonomy" id="470826"/>
    <lineage>
        <taxon>Bacteria</taxon>
        <taxon>Pseudomonadati</taxon>
        <taxon>Bacteroidota</taxon>
        <taxon>Flavobacteriia</taxon>
        <taxon>Flavobacteriales</taxon>
        <taxon>Flavobacteriaceae</taxon>
        <taxon>Psychroflexus</taxon>
    </lineage>
</organism>
<dbReference type="RefSeq" id="WP_093369673.1">
    <property type="nucleotide sequence ID" value="NZ_FNCW01000015.1"/>
</dbReference>
<feature type="chain" id="PRO_5011752841" evidence="1">
    <location>
        <begin position="22"/>
        <end position="157"/>
    </location>
</feature>
<accession>A0A1G7YZJ1</accession>
<protein>
    <submittedName>
        <fullName evidence="2">Lipocalin-like domain-containing protein</fullName>
    </submittedName>
</protein>
<feature type="signal peptide" evidence="1">
    <location>
        <begin position="1"/>
        <end position="21"/>
    </location>
</feature>
<proteinExistence type="predicted"/>
<reference evidence="2 3" key="1">
    <citation type="submission" date="2016-10" db="EMBL/GenBank/DDBJ databases">
        <authorList>
            <person name="de Groot N.N."/>
        </authorList>
    </citation>
    <scope>NUCLEOTIDE SEQUENCE [LARGE SCALE GENOMIC DNA]</scope>
    <source>
        <strain evidence="2 3">DSM 19803</strain>
    </source>
</reference>
<sequence>MKYILTIVVAFLITSCGPAYLANQVEKDFKGDWVLESISYPDASGLFDVELFNLSSASCFENSVWKFIPNNSTGSFTLDGNNCIKTEQQFKWYVDKTTAENFSPEMLLKITTGQKARKVDTGTRIKIKSLLESQMVWEQNAMFKGEEITIEMTFSKL</sequence>
<gene>
    <name evidence="2" type="ORF">SAMN04488027_11528</name>
</gene>
<dbReference type="PROSITE" id="PS51257">
    <property type="entry name" value="PROKAR_LIPOPROTEIN"/>
    <property type="match status" value="1"/>
</dbReference>
<dbReference type="AlphaFoldDB" id="A0A1G7YZJ1"/>
<evidence type="ECO:0000256" key="1">
    <source>
        <dbReference type="SAM" id="SignalP"/>
    </source>
</evidence>
<name>A0A1G7YZJ1_9FLAO</name>
<evidence type="ECO:0000313" key="2">
    <source>
        <dbReference type="EMBL" id="SDH01300.1"/>
    </source>
</evidence>
<dbReference type="OrthoDB" id="1121756at2"/>
<keyword evidence="1" id="KW-0732">Signal</keyword>
<keyword evidence="3" id="KW-1185">Reference proteome</keyword>
<dbReference type="STRING" id="470826.SAMN04488027_11528"/>
<dbReference type="Proteomes" id="UP000199296">
    <property type="component" value="Unassembled WGS sequence"/>
</dbReference>
<dbReference type="EMBL" id="FNCW01000015">
    <property type="protein sequence ID" value="SDH01300.1"/>
    <property type="molecule type" value="Genomic_DNA"/>
</dbReference>